<gene>
    <name evidence="1" type="ORF">CRV2_00007745</name>
</gene>
<proteinExistence type="predicted"/>
<name>A0ACA9TEG3_BIOOC</name>
<evidence type="ECO:0000313" key="1">
    <source>
        <dbReference type="EMBL" id="CAG9939310.1"/>
    </source>
</evidence>
<reference evidence="1" key="1">
    <citation type="submission" date="2020-04" db="EMBL/GenBank/DDBJ databases">
        <authorList>
            <person name="Broberg M."/>
        </authorList>
    </citation>
    <scope>NUCLEOTIDE SEQUENCE</scope>
</reference>
<comment type="caution">
    <text evidence="1">The sequence shown here is derived from an EMBL/GenBank/DDBJ whole genome shotgun (WGS) entry which is preliminary data.</text>
</comment>
<sequence>MYSELPSCLHSFDVISRGATGWVFQIDDEIALKYTRKDRLDEFQNENAIYDLLEEHRAPPTLLQSFLRLPGINFMPLMAGTLDQRINDNQRRDYQKARCLEVLKLEPTQKIEQWAMELSGAISWLASIGLAHGDLRPANILLDFRDHLKLADFDCASDIGSDHQGSAPPWSRMLGPEAGLKRGTYGVYGAESEQFTFGVILYTITRGIVLYEEDPPGAVLLLQEKIFPPLSDGHLDRVIDRCWKGQYGSLAELAEEMASLEGAKATQATLLDDEHVNKMHWRCTHLLATKLSAVLVESVNTEKVDKSKLVGNRD</sequence>
<dbReference type="Proteomes" id="UP000836387">
    <property type="component" value="Unassembled WGS sequence"/>
</dbReference>
<organism evidence="1 2">
    <name type="scientific">Clonostachys rosea f. rosea IK726</name>
    <dbReference type="NCBI Taxonomy" id="1349383"/>
    <lineage>
        <taxon>Eukaryota</taxon>
        <taxon>Fungi</taxon>
        <taxon>Dikarya</taxon>
        <taxon>Ascomycota</taxon>
        <taxon>Pezizomycotina</taxon>
        <taxon>Sordariomycetes</taxon>
        <taxon>Hypocreomycetidae</taxon>
        <taxon>Hypocreales</taxon>
        <taxon>Bionectriaceae</taxon>
        <taxon>Clonostachys</taxon>
    </lineage>
</organism>
<evidence type="ECO:0000313" key="2">
    <source>
        <dbReference type="Proteomes" id="UP000836387"/>
    </source>
</evidence>
<protein>
    <submittedName>
        <fullName evidence="1">Uncharacterized protein</fullName>
    </submittedName>
</protein>
<dbReference type="EMBL" id="CADEHS020000003">
    <property type="protein sequence ID" value="CAG9939310.1"/>
    <property type="molecule type" value="Genomic_DNA"/>
</dbReference>
<keyword evidence="2" id="KW-1185">Reference proteome</keyword>
<reference evidence="1" key="2">
    <citation type="submission" date="2021-10" db="EMBL/GenBank/DDBJ databases">
        <authorList>
            <person name="Piombo E."/>
        </authorList>
    </citation>
    <scope>NUCLEOTIDE SEQUENCE</scope>
</reference>
<accession>A0ACA9TEG3</accession>